<gene>
    <name evidence="1" type="primary">STMP1</name>
</gene>
<proteinExistence type="predicted"/>
<dbReference type="AlphaFoldDB" id="A0A8C0UY11"/>
<dbReference type="Proteomes" id="UP000694410">
    <property type="component" value="Unplaced"/>
</dbReference>
<organism evidence="1 2">
    <name type="scientific">Cyanistes caeruleus</name>
    <name type="common">Eurasian blue tit</name>
    <name type="synonym">Parus caeruleus</name>
    <dbReference type="NCBI Taxonomy" id="156563"/>
    <lineage>
        <taxon>Eukaryota</taxon>
        <taxon>Metazoa</taxon>
        <taxon>Chordata</taxon>
        <taxon>Craniata</taxon>
        <taxon>Vertebrata</taxon>
        <taxon>Euteleostomi</taxon>
        <taxon>Archelosauria</taxon>
        <taxon>Archosauria</taxon>
        <taxon>Dinosauria</taxon>
        <taxon>Saurischia</taxon>
        <taxon>Theropoda</taxon>
        <taxon>Coelurosauria</taxon>
        <taxon>Aves</taxon>
        <taxon>Neognathae</taxon>
        <taxon>Neoaves</taxon>
        <taxon>Telluraves</taxon>
        <taxon>Australaves</taxon>
        <taxon>Passeriformes</taxon>
        <taxon>Paridae</taxon>
        <taxon>Cyanistes</taxon>
    </lineage>
</organism>
<reference evidence="1" key="1">
    <citation type="submission" date="2025-08" db="UniProtKB">
        <authorList>
            <consortium name="Ensembl"/>
        </authorList>
    </citation>
    <scope>IDENTIFICATION</scope>
</reference>
<keyword evidence="2" id="KW-1185">Reference proteome</keyword>
<dbReference type="InterPro" id="IPR027854">
    <property type="entry name" value="STMP1"/>
</dbReference>
<dbReference type="PANTHER" id="PTHR47709">
    <property type="entry name" value="SHORT TRANSMEMBRANE MITOCHONDRIAL PROTEIN 1"/>
    <property type="match status" value="1"/>
</dbReference>
<dbReference type="PANTHER" id="PTHR47709:SF2">
    <property type="entry name" value="SHORT TRANSMEMBRANE MITOCHONDRIAL PROTEIN 1"/>
    <property type="match status" value="1"/>
</dbReference>
<reference evidence="1" key="2">
    <citation type="submission" date="2025-09" db="UniProtKB">
        <authorList>
            <consortium name="Ensembl"/>
        </authorList>
    </citation>
    <scope>IDENTIFICATION</scope>
</reference>
<protein>
    <submittedName>
        <fullName evidence="1">Short transmembrane mitochondrial protein 1</fullName>
    </submittedName>
</protein>
<dbReference type="Pfam" id="PF15054">
    <property type="entry name" value="DUF4535"/>
    <property type="match status" value="1"/>
</dbReference>
<accession>A0A8C0UY11</accession>
<name>A0A8C0UY11_CYACU</name>
<sequence>MCSGSSIILSQCSDPAHMEKASELGKYSLAAHLFFFPERSSFVRPLEEPVIPGDKEAQPRLLCHIHSNLCAISRCQLSLRVGRTTQQLWDTLKFRREWSQVWILTGIDFRQCCLWSLNHRKDELCSVLLWAWKRCLLGFTLGNVVGMYLAQNYEIPNIAKKLEDFKKDVEAKKKPPNDKS</sequence>
<dbReference type="Ensembl" id="ENSCCET00000024038.1">
    <property type="protein sequence ID" value="ENSCCEP00000015476.1"/>
    <property type="gene ID" value="ENSCCEG00000014653.1"/>
</dbReference>
<evidence type="ECO:0000313" key="1">
    <source>
        <dbReference type="Ensembl" id="ENSCCEP00000015476.1"/>
    </source>
</evidence>
<evidence type="ECO:0000313" key="2">
    <source>
        <dbReference type="Proteomes" id="UP000694410"/>
    </source>
</evidence>